<dbReference type="PANTHER" id="PTHR46630:SF1">
    <property type="entry name" value="TETRATRICOPEPTIDE REPEAT PROTEIN 29"/>
    <property type="match status" value="1"/>
</dbReference>
<evidence type="ECO:0000256" key="6">
    <source>
        <dbReference type="PROSITE-ProRule" id="PRU00339"/>
    </source>
</evidence>
<dbReference type="Gene3D" id="1.25.40.10">
    <property type="entry name" value="Tetratricopeptide repeat domain"/>
    <property type="match status" value="1"/>
</dbReference>
<feature type="region of interest" description="Disordered" evidence="7">
    <location>
        <begin position="1"/>
        <end position="34"/>
    </location>
</feature>
<evidence type="ECO:0000256" key="3">
    <source>
        <dbReference type="ARBA" id="ARBA00022737"/>
    </source>
</evidence>
<keyword evidence="9" id="KW-1185">Reference proteome</keyword>
<protein>
    <recommendedName>
        <fullName evidence="5">Tetratricopeptide repeat protein 29</fullName>
    </recommendedName>
</protein>
<keyword evidence="4 6" id="KW-0802">TPR repeat</keyword>
<sequence length="430" mass="46625">MSHSTRPLAGQLGTVAGRAGAGSPTAAGNGSSKRTFRDKFHSMLQEAQEANIKAVHRQELQDRRSLSVAMLMQGRPHAFVDFFMLSQPQYGSAPAAENSAAASSEAAAAQTNGGSELSLQSLILLQQQLVVADAASKAGQHEQAFAADALMARHFTQLGMLDKSVFFWKKCLQVSVSAAWGAGELEASCALGLLYESLHQPHLAMSCHERCLQLALQLQRQDDAATAHAQLVQVYAQQAEHCSREGDLQGAAEFYSKCRDAALQCGDAASAGAACHHLGLIDQQQGSWQTAMDHQRAYMELSRQAGDQEAEGRACVAYAECQQQLGQLSGAVESLETYLELSRSQDPRGQATACCKLGVLYQQQGQLQQAVGYFERFFELARSLGERRLLDIARINLGAARSALRMPEYKQLCWGDLNGVLAWKSTRQAF</sequence>
<name>A0A383W2Z4_TETOB</name>
<accession>A0A383W2Z4</accession>
<dbReference type="SMART" id="SM00028">
    <property type="entry name" value="TPR"/>
    <property type="match status" value="4"/>
</dbReference>
<evidence type="ECO:0000313" key="9">
    <source>
        <dbReference type="Proteomes" id="UP000256970"/>
    </source>
</evidence>
<proteinExistence type="predicted"/>
<evidence type="ECO:0000256" key="5">
    <source>
        <dbReference type="ARBA" id="ARBA00040665"/>
    </source>
</evidence>
<evidence type="ECO:0000256" key="4">
    <source>
        <dbReference type="ARBA" id="ARBA00022803"/>
    </source>
</evidence>
<organism evidence="8 9">
    <name type="scientific">Tetradesmus obliquus</name>
    <name type="common">Green alga</name>
    <name type="synonym">Acutodesmus obliquus</name>
    <dbReference type="NCBI Taxonomy" id="3088"/>
    <lineage>
        <taxon>Eukaryota</taxon>
        <taxon>Viridiplantae</taxon>
        <taxon>Chlorophyta</taxon>
        <taxon>core chlorophytes</taxon>
        <taxon>Chlorophyceae</taxon>
        <taxon>CS clade</taxon>
        <taxon>Sphaeropleales</taxon>
        <taxon>Scenedesmaceae</taxon>
        <taxon>Tetradesmus</taxon>
    </lineage>
</organism>
<dbReference type="GO" id="GO:0005737">
    <property type="term" value="C:cytoplasm"/>
    <property type="evidence" value="ECO:0007669"/>
    <property type="project" value="UniProtKB-SubCell"/>
</dbReference>
<dbReference type="PROSITE" id="PS50005">
    <property type="entry name" value="TPR"/>
    <property type="match status" value="1"/>
</dbReference>
<dbReference type="EMBL" id="FNXT01001062">
    <property type="protein sequence ID" value="SZX71580.1"/>
    <property type="molecule type" value="Genomic_DNA"/>
</dbReference>
<dbReference type="PANTHER" id="PTHR46630">
    <property type="entry name" value="TETRATRICOPEPTIDE REPEAT PROTEIN 29"/>
    <property type="match status" value="1"/>
</dbReference>
<evidence type="ECO:0000313" key="8">
    <source>
        <dbReference type="EMBL" id="SZX71580.1"/>
    </source>
</evidence>
<reference evidence="8 9" key="1">
    <citation type="submission" date="2016-10" db="EMBL/GenBank/DDBJ databases">
        <authorList>
            <person name="Cai Z."/>
        </authorList>
    </citation>
    <scope>NUCLEOTIDE SEQUENCE [LARGE SCALE GENOMIC DNA]</scope>
</reference>
<dbReference type="Pfam" id="PF13181">
    <property type="entry name" value="TPR_8"/>
    <property type="match status" value="1"/>
</dbReference>
<gene>
    <name evidence="8" type="ORF">BQ4739_LOCUS11714</name>
</gene>
<dbReference type="GO" id="GO:0005929">
    <property type="term" value="C:cilium"/>
    <property type="evidence" value="ECO:0007669"/>
    <property type="project" value="TreeGrafter"/>
</dbReference>
<dbReference type="AlphaFoldDB" id="A0A383W2Z4"/>
<feature type="repeat" description="TPR" evidence="6">
    <location>
        <begin position="351"/>
        <end position="384"/>
    </location>
</feature>
<evidence type="ECO:0000256" key="7">
    <source>
        <dbReference type="SAM" id="MobiDB-lite"/>
    </source>
</evidence>
<keyword evidence="3" id="KW-0677">Repeat</keyword>
<dbReference type="STRING" id="3088.A0A383W2Z4"/>
<dbReference type="InterPro" id="IPR011990">
    <property type="entry name" value="TPR-like_helical_dom_sf"/>
</dbReference>
<dbReference type="GO" id="GO:0003341">
    <property type="term" value="P:cilium movement"/>
    <property type="evidence" value="ECO:0007669"/>
    <property type="project" value="TreeGrafter"/>
</dbReference>
<evidence type="ECO:0000256" key="1">
    <source>
        <dbReference type="ARBA" id="ARBA00004496"/>
    </source>
</evidence>
<evidence type="ECO:0000256" key="2">
    <source>
        <dbReference type="ARBA" id="ARBA00022490"/>
    </source>
</evidence>
<dbReference type="InterPro" id="IPR051476">
    <property type="entry name" value="Bac_ResReg_Asp_Phosphatase"/>
</dbReference>
<comment type="subcellular location">
    <subcellularLocation>
        <location evidence="1">Cytoplasm</location>
    </subcellularLocation>
</comment>
<dbReference type="InterPro" id="IPR019734">
    <property type="entry name" value="TPR_rpt"/>
</dbReference>
<dbReference type="SUPFAM" id="SSF48452">
    <property type="entry name" value="TPR-like"/>
    <property type="match status" value="1"/>
</dbReference>
<dbReference type="Proteomes" id="UP000256970">
    <property type="component" value="Unassembled WGS sequence"/>
</dbReference>
<keyword evidence="2" id="KW-0963">Cytoplasm</keyword>